<keyword evidence="3" id="KW-1185">Reference proteome</keyword>
<evidence type="ECO:0000313" key="2">
    <source>
        <dbReference type="EMBL" id="KAH7074081.1"/>
    </source>
</evidence>
<name>A0A8K0VT12_9PLEO</name>
<dbReference type="EMBL" id="JAGMVJ010000021">
    <property type="protein sequence ID" value="KAH7074081.1"/>
    <property type="molecule type" value="Genomic_DNA"/>
</dbReference>
<reference evidence="2" key="1">
    <citation type="journal article" date="2021" name="Nat. Commun.">
        <title>Genetic determinants of endophytism in the Arabidopsis root mycobiome.</title>
        <authorList>
            <person name="Mesny F."/>
            <person name="Miyauchi S."/>
            <person name="Thiergart T."/>
            <person name="Pickel B."/>
            <person name="Atanasova L."/>
            <person name="Karlsson M."/>
            <person name="Huettel B."/>
            <person name="Barry K.W."/>
            <person name="Haridas S."/>
            <person name="Chen C."/>
            <person name="Bauer D."/>
            <person name="Andreopoulos W."/>
            <person name="Pangilinan J."/>
            <person name="LaButti K."/>
            <person name="Riley R."/>
            <person name="Lipzen A."/>
            <person name="Clum A."/>
            <person name="Drula E."/>
            <person name="Henrissat B."/>
            <person name="Kohler A."/>
            <person name="Grigoriev I.V."/>
            <person name="Martin F.M."/>
            <person name="Hacquard S."/>
        </authorList>
    </citation>
    <scope>NUCLEOTIDE SEQUENCE</scope>
    <source>
        <strain evidence="2">MPI-SDFR-AT-0120</strain>
    </source>
</reference>
<accession>A0A8K0VT12</accession>
<gene>
    <name evidence="2" type="ORF">FB567DRAFT_188826</name>
</gene>
<feature type="region of interest" description="Disordered" evidence="1">
    <location>
        <begin position="1"/>
        <end position="26"/>
    </location>
</feature>
<evidence type="ECO:0000256" key="1">
    <source>
        <dbReference type="SAM" id="MobiDB-lite"/>
    </source>
</evidence>
<dbReference type="Proteomes" id="UP000813461">
    <property type="component" value="Unassembled WGS sequence"/>
</dbReference>
<protein>
    <submittedName>
        <fullName evidence="2">Uncharacterized protein</fullName>
    </submittedName>
</protein>
<proteinExistence type="predicted"/>
<organism evidence="2 3">
    <name type="scientific">Paraphoma chrysanthemicola</name>
    <dbReference type="NCBI Taxonomy" id="798071"/>
    <lineage>
        <taxon>Eukaryota</taxon>
        <taxon>Fungi</taxon>
        <taxon>Dikarya</taxon>
        <taxon>Ascomycota</taxon>
        <taxon>Pezizomycotina</taxon>
        <taxon>Dothideomycetes</taxon>
        <taxon>Pleosporomycetidae</taxon>
        <taxon>Pleosporales</taxon>
        <taxon>Pleosporineae</taxon>
        <taxon>Phaeosphaeriaceae</taxon>
        <taxon>Paraphoma</taxon>
    </lineage>
</organism>
<dbReference type="AlphaFoldDB" id="A0A8K0VT12"/>
<evidence type="ECO:0000313" key="3">
    <source>
        <dbReference type="Proteomes" id="UP000813461"/>
    </source>
</evidence>
<comment type="caution">
    <text evidence="2">The sequence shown here is derived from an EMBL/GenBank/DDBJ whole genome shotgun (WGS) entry which is preliminary data.</text>
</comment>
<sequence>MHPGVVPCKADRSQPTMSIIKSPRPHMKCTSLNTDHSPLPPEAGSRFCQASRTAVVSASWPSRHVAVGSSDVFDKESLPYLLALYGRLCHGLSSELTQLRADSAQSLGERHFDLQPALDPTEQLLPRTPGEFLLSRRRTFEPHYEAVRSRWFSRRERGKNKQETGGERKVMKELRKGRTFGRRGLLRLVRGATSRRRWTYNCLSHLHFSPPLLRYCRSVTFARSATREARTISSPEGAISSSFGAVDDREIHLKDCSRWHYPGHTTGR</sequence>